<dbReference type="Proteomes" id="UP001164390">
    <property type="component" value="Chromosome"/>
</dbReference>
<feature type="transmembrane region" description="Helical" evidence="1">
    <location>
        <begin position="81"/>
        <end position="105"/>
    </location>
</feature>
<gene>
    <name evidence="3" type="ORF">L0C25_03345</name>
</gene>
<keyword evidence="1" id="KW-1133">Transmembrane helix</keyword>
<dbReference type="Pfam" id="PF23866">
    <property type="entry name" value="DUF7224"/>
    <property type="match status" value="1"/>
</dbReference>
<evidence type="ECO:0000256" key="1">
    <source>
        <dbReference type="SAM" id="Phobius"/>
    </source>
</evidence>
<sequence>MPISALFRTALAFRLSPLFVLAMFGGFQGEPGWSQQYALAATSHAEAAIWVLAPLAAMCAAWEGYRLRRSEWLAQPRSRHLAVVVGWALVPVIGVAWAAFLSGIVLKVLPSTPDLRVTGLGLLILLAWITLGFGVGLNVHAVIALPTVLVAGYCWFAFPPAFTPFWMRHVTGDLHACCSIETDLAPMVPIAVCLVAAGLSLGGFALVRSRTPPTRTAWWAVAPVPVIVSVALAAVMVDNLGPAPAVRRDVAMSCHGSNPEVCVYPEREGGLSDLASAASASYRTWARMGFDGPAELSEARAAFRGATSLYASTDRTQSQLTAAVVEAVVPRHFRRCDTAPAVARSASRQLAAWLALTAEVNRDAVRETSGRKLLELATVVSQRPDRRQRTWVARQLELFGTCQPDGSGDRDAR</sequence>
<keyword evidence="1" id="KW-0812">Transmembrane</keyword>
<accession>A0AA46TIV7</accession>
<dbReference type="InterPro" id="IPR055648">
    <property type="entry name" value="DUF7224"/>
</dbReference>
<name>A0AA46TIV7_9ACTN</name>
<dbReference type="AlphaFoldDB" id="A0AA46TIV7"/>
<keyword evidence="1" id="KW-0472">Membrane</keyword>
<feature type="transmembrane region" description="Helical" evidence="1">
    <location>
        <begin position="7"/>
        <end position="27"/>
    </location>
</feature>
<dbReference type="KEGG" id="sgrg:L0C25_03345"/>
<keyword evidence="4" id="KW-1185">Reference proteome</keyword>
<evidence type="ECO:0000313" key="3">
    <source>
        <dbReference type="EMBL" id="UYM06121.1"/>
    </source>
</evidence>
<proteinExistence type="predicted"/>
<feature type="domain" description="DUF7224" evidence="2">
    <location>
        <begin position="261"/>
        <end position="402"/>
    </location>
</feature>
<evidence type="ECO:0000259" key="2">
    <source>
        <dbReference type="Pfam" id="PF23866"/>
    </source>
</evidence>
<protein>
    <recommendedName>
        <fullName evidence="2">DUF7224 domain-containing protein</fullName>
    </recommendedName>
</protein>
<feature type="transmembrane region" description="Helical" evidence="1">
    <location>
        <begin position="218"/>
        <end position="237"/>
    </location>
</feature>
<organism evidence="3 4">
    <name type="scientific">Solicola gregarius</name>
    <dbReference type="NCBI Taxonomy" id="2908642"/>
    <lineage>
        <taxon>Bacteria</taxon>
        <taxon>Bacillati</taxon>
        <taxon>Actinomycetota</taxon>
        <taxon>Actinomycetes</taxon>
        <taxon>Propionibacteriales</taxon>
        <taxon>Nocardioidaceae</taxon>
        <taxon>Solicola</taxon>
    </lineage>
</organism>
<feature type="transmembrane region" description="Helical" evidence="1">
    <location>
        <begin position="47"/>
        <end position="65"/>
    </location>
</feature>
<dbReference type="RefSeq" id="WP_271634971.1">
    <property type="nucleotide sequence ID" value="NZ_CP094970.1"/>
</dbReference>
<feature type="transmembrane region" description="Helical" evidence="1">
    <location>
        <begin position="187"/>
        <end position="206"/>
    </location>
</feature>
<dbReference type="EMBL" id="CP094970">
    <property type="protein sequence ID" value="UYM06121.1"/>
    <property type="molecule type" value="Genomic_DNA"/>
</dbReference>
<feature type="transmembrane region" description="Helical" evidence="1">
    <location>
        <begin position="144"/>
        <end position="167"/>
    </location>
</feature>
<evidence type="ECO:0000313" key="4">
    <source>
        <dbReference type="Proteomes" id="UP001164390"/>
    </source>
</evidence>
<reference evidence="3" key="1">
    <citation type="submission" date="2022-01" db="EMBL/GenBank/DDBJ databases">
        <title>Nocardioidaceae gen. sp. A5X3R13.</title>
        <authorList>
            <person name="Lopez Marin M.A."/>
            <person name="Uhlik O."/>
        </authorList>
    </citation>
    <scope>NUCLEOTIDE SEQUENCE</scope>
    <source>
        <strain evidence="3">A5X3R13</strain>
    </source>
</reference>
<feature type="transmembrane region" description="Helical" evidence="1">
    <location>
        <begin position="117"/>
        <end position="137"/>
    </location>
</feature>